<gene>
    <name evidence="2" type="primary">yraK_1</name>
    <name evidence="2" type="ORF">KSB_44650</name>
</gene>
<sequence length="269" mass="28964">MTLTKQDTLRVPGASLYYEVRGSGPLLLMIAGGGGGGAGDWNGFVNSLTDAYTVVTYDRRGALRSTLDAPVEEIPLETHGDDAHRLLEALSSEPAYVFGSSAGALVGLDLVARHPEQVRTLVAHEPPTHYLVTDEEPSQQSPLEIYRREGGLAALRQYAAQSGIDYQDREAGVVLPEVSREGAANADALFKYTFLAVRRYRLDFAALSAAPTRIVLAGGSAGRESVPYRCAVAVAERLGTTVVEFPSHHAGYITHPQAFAQRLREVLSE</sequence>
<dbReference type="Proteomes" id="UP000654345">
    <property type="component" value="Unassembled WGS sequence"/>
</dbReference>
<dbReference type="PANTHER" id="PTHR43433:SF5">
    <property type="entry name" value="AB HYDROLASE-1 DOMAIN-CONTAINING PROTEIN"/>
    <property type="match status" value="1"/>
</dbReference>
<proteinExistence type="predicted"/>
<reference evidence="2 3" key="1">
    <citation type="journal article" date="2021" name="Int. J. Syst. Evol. Microbiol.">
        <title>Reticulibacter mediterranei gen. nov., sp. nov., within the new family Reticulibacteraceae fam. nov., and Ktedonospora formicarum gen. nov., sp. nov., Ktedonobacter robiniae sp. nov., Dictyobacter formicarum sp. nov. and Dictyobacter arantiisoli sp. nov., belonging to the class Ktedonobacteria.</title>
        <authorList>
            <person name="Yabe S."/>
            <person name="Zheng Y."/>
            <person name="Wang C.M."/>
            <person name="Sakai Y."/>
            <person name="Abe K."/>
            <person name="Yokota A."/>
            <person name="Donadio S."/>
            <person name="Cavaletti L."/>
            <person name="Monciardini P."/>
        </authorList>
    </citation>
    <scope>NUCLEOTIDE SEQUENCE [LARGE SCALE GENOMIC DNA]</scope>
    <source>
        <strain evidence="2 3">SOSP1-30</strain>
    </source>
</reference>
<keyword evidence="2" id="KW-0378">Hydrolase</keyword>
<evidence type="ECO:0000313" key="2">
    <source>
        <dbReference type="EMBL" id="GHO55990.1"/>
    </source>
</evidence>
<dbReference type="InterPro" id="IPR029058">
    <property type="entry name" value="AB_hydrolase_fold"/>
</dbReference>
<dbReference type="SUPFAM" id="SSF53474">
    <property type="entry name" value="alpha/beta-Hydrolases"/>
    <property type="match status" value="1"/>
</dbReference>
<evidence type="ECO:0000259" key="1">
    <source>
        <dbReference type="Pfam" id="PF00561"/>
    </source>
</evidence>
<dbReference type="GO" id="GO:0016787">
    <property type="term" value="F:hydrolase activity"/>
    <property type="evidence" value="ECO:0007669"/>
    <property type="project" value="UniProtKB-KW"/>
</dbReference>
<dbReference type="PANTHER" id="PTHR43433">
    <property type="entry name" value="HYDROLASE, ALPHA/BETA FOLD FAMILY PROTEIN"/>
    <property type="match status" value="1"/>
</dbReference>
<name>A0ABQ3UUH6_9CHLR</name>
<dbReference type="InterPro" id="IPR050471">
    <property type="entry name" value="AB_hydrolase"/>
</dbReference>
<dbReference type="RefSeq" id="WP_201372590.1">
    <property type="nucleotide sequence ID" value="NZ_BNJG01000002.1"/>
</dbReference>
<comment type="caution">
    <text evidence="2">The sequence shown here is derived from an EMBL/GenBank/DDBJ whole genome shotgun (WGS) entry which is preliminary data.</text>
</comment>
<dbReference type="EMBL" id="BNJG01000002">
    <property type="protein sequence ID" value="GHO55990.1"/>
    <property type="molecule type" value="Genomic_DNA"/>
</dbReference>
<accession>A0ABQ3UUH6</accession>
<keyword evidence="3" id="KW-1185">Reference proteome</keyword>
<evidence type="ECO:0000313" key="3">
    <source>
        <dbReference type="Proteomes" id="UP000654345"/>
    </source>
</evidence>
<feature type="domain" description="AB hydrolase-1" evidence="1">
    <location>
        <begin position="25"/>
        <end position="130"/>
    </location>
</feature>
<protein>
    <submittedName>
        <fullName evidence="2">Hydrolase YraK</fullName>
    </submittedName>
</protein>
<organism evidence="2 3">
    <name type="scientific">Ktedonobacter robiniae</name>
    <dbReference type="NCBI Taxonomy" id="2778365"/>
    <lineage>
        <taxon>Bacteria</taxon>
        <taxon>Bacillati</taxon>
        <taxon>Chloroflexota</taxon>
        <taxon>Ktedonobacteria</taxon>
        <taxon>Ktedonobacterales</taxon>
        <taxon>Ktedonobacteraceae</taxon>
        <taxon>Ktedonobacter</taxon>
    </lineage>
</organism>
<dbReference type="Pfam" id="PF00561">
    <property type="entry name" value="Abhydrolase_1"/>
    <property type="match status" value="1"/>
</dbReference>
<dbReference type="Gene3D" id="3.40.50.1820">
    <property type="entry name" value="alpha/beta hydrolase"/>
    <property type="match status" value="1"/>
</dbReference>
<dbReference type="InterPro" id="IPR000073">
    <property type="entry name" value="AB_hydrolase_1"/>
</dbReference>